<name>A0ABM6NJ29_PSEO7</name>
<keyword evidence="3" id="KW-1185">Reference proteome</keyword>
<evidence type="ECO:0000313" key="2">
    <source>
        <dbReference type="EMBL" id="ATD08930.1"/>
    </source>
</evidence>
<protein>
    <submittedName>
        <fullName evidence="2">General secretion pathway protein K</fullName>
    </submittedName>
</protein>
<accession>A0ABM6NJ29</accession>
<evidence type="ECO:0000313" key="3">
    <source>
        <dbReference type="Proteomes" id="UP000016521"/>
    </source>
</evidence>
<gene>
    <name evidence="2" type="primary">gspK</name>
    <name evidence="2" type="ORF">PPIS_a4278</name>
</gene>
<dbReference type="RefSeq" id="WP_010368603.1">
    <property type="nucleotide sequence ID" value="NZ_CP011924.1"/>
</dbReference>
<organism evidence="2 3">
    <name type="scientific">Pseudoalteromonas piscicida</name>
    <dbReference type="NCBI Taxonomy" id="43662"/>
    <lineage>
        <taxon>Bacteria</taxon>
        <taxon>Pseudomonadati</taxon>
        <taxon>Pseudomonadota</taxon>
        <taxon>Gammaproteobacteria</taxon>
        <taxon>Alteromonadales</taxon>
        <taxon>Pseudoalteromonadaceae</taxon>
        <taxon>Pseudoalteromonas</taxon>
    </lineage>
</organism>
<dbReference type="Proteomes" id="UP000016521">
    <property type="component" value="Chromosome I"/>
</dbReference>
<keyword evidence="1" id="KW-0812">Transmembrane</keyword>
<proteinExistence type="predicted"/>
<feature type="transmembrane region" description="Helical" evidence="1">
    <location>
        <begin position="6"/>
        <end position="26"/>
    </location>
</feature>
<sequence>MIKNNGIALIQVLVLTAILMIVAVFFSKTAKEQVNFSSQFQSLAKASVELHSVANLTLFNLLTFEKKPNDTYPANLLGYQETWNYHGAPFQASEYATVSLQDMRGLLNLNYPNQQRVLQILTSYGLSHYDAKLFYDTLVDYQSVEEGLQRRNGGAQYKHGALNSAFELANVTDDLKLIQFFEENSTVFKSSSFNPMTAPDALLMLLLPSQEFRGIKLLRDAKQLSSKAFSDITMIQENSGIILYPSNNYRISISVDINGTKVVKTYYYLLKPAKTNPVELVSVKIK</sequence>
<keyword evidence="1" id="KW-1133">Transmembrane helix</keyword>
<dbReference type="EMBL" id="CP011924">
    <property type="protein sequence ID" value="ATD08930.1"/>
    <property type="molecule type" value="Genomic_DNA"/>
</dbReference>
<evidence type="ECO:0000256" key="1">
    <source>
        <dbReference type="SAM" id="Phobius"/>
    </source>
</evidence>
<keyword evidence="1" id="KW-0472">Membrane</keyword>
<reference evidence="2 3" key="1">
    <citation type="submission" date="2015-06" db="EMBL/GenBank/DDBJ databases">
        <authorList>
            <person name="Xie B.-B."/>
            <person name="Rong J.-C."/>
            <person name="Qin Q.-L."/>
            <person name="Zhang Y.-Z."/>
        </authorList>
    </citation>
    <scope>NUCLEOTIDE SEQUENCE [LARGE SCALE GENOMIC DNA]</scope>
    <source>
        <strain evidence="2 3">JCM 20779</strain>
    </source>
</reference>